<dbReference type="GO" id="GO:0004791">
    <property type="term" value="F:thioredoxin-disulfide reductase (NADPH) activity"/>
    <property type="evidence" value="ECO:0007669"/>
    <property type="project" value="UniProtKB-UniRule"/>
</dbReference>
<evidence type="ECO:0000256" key="2">
    <source>
        <dbReference type="ARBA" id="ARBA00022630"/>
    </source>
</evidence>
<evidence type="ECO:0000313" key="11">
    <source>
        <dbReference type="Proteomes" id="UP000598633"/>
    </source>
</evidence>
<feature type="domain" description="FAD/NAD(P)-binding" evidence="9">
    <location>
        <begin position="7"/>
        <end position="297"/>
    </location>
</feature>
<dbReference type="AlphaFoldDB" id="A0A8J7C366"/>
<protein>
    <recommendedName>
        <fullName evidence="7">Thioredoxin reductase</fullName>
        <ecNumber evidence="7">1.8.1.9</ecNumber>
    </recommendedName>
</protein>
<dbReference type="InterPro" id="IPR005982">
    <property type="entry name" value="Thioredox_Rdtase"/>
</dbReference>
<evidence type="ECO:0000259" key="9">
    <source>
        <dbReference type="Pfam" id="PF07992"/>
    </source>
</evidence>
<evidence type="ECO:0000313" key="10">
    <source>
        <dbReference type="EMBL" id="MBD3870200.1"/>
    </source>
</evidence>
<comment type="catalytic activity">
    <reaction evidence="7">
        <text>[thioredoxin]-dithiol + NADP(+) = [thioredoxin]-disulfide + NADPH + H(+)</text>
        <dbReference type="Rhea" id="RHEA:20345"/>
        <dbReference type="Rhea" id="RHEA-COMP:10698"/>
        <dbReference type="Rhea" id="RHEA-COMP:10700"/>
        <dbReference type="ChEBI" id="CHEBI:15378"/>
        <dbReference type="ChEBI" id="CHEBI:29950"/>
        <dbReference type="ChEBI" id="CHEBI:50058"/>
        <dbReference type="ChEBI" id="CHEBI:57783"/>
        <dbReference type="ChEBI" id="CHEBI:58349"/>
        <dbReference type="EC" id="1.8.1.9"/>
    </reaction>
</comment>
<comment type="subunit">
    <text evidence="7">Homodimer.</text>
</comment>
<accession>A0A8J7C366</accession>
<dbReference type="SUPFAM" id="SSF51905">
    <property type="entry name" value="FAD/NAD(P)-binding domain"/>
    <property type="match status" value="1"/>
</dbReference>
<evidence type="ECO:0000256" key="5">
    <source>
        <dbReference type="ARBA" id="ARBA00023157"/>
    </source>
</evidence>
<name>A0A8J7C366_9BACT</name>
<reference evidence="10 11" key="1">
    <citation type="submission" date="2020-08" db="EMBL/GenBank/DDBJ databases">
        <title>Acidobacteriota in marine sediments use diverse sulfur dissimilation pathways.</title>
        <authorList>
            <person name="Wasmund K."/>
        </authorList>
    </citation>
    <scope>NUCLEOTIDE SEQUENCE [LARGE SCALE GENOMIC DNA]</scope>
    <source>
        <strain evidence="10">MAG AM3-A</strain>
    </source>
</reference>
<dbReference type="NCBIfam" id="TIGR01292">
    <property type="entry name" value="TRX_reduct"/>
    <property type="match status" value="1"/>
</dbReference>
<comment type="similarity">
    <text evidence="1 7">Belongs to the class-II pyridine nucleotide-disulfide oxidoreductase family.</text>
</comment>
<evidence type="ECO:0000256" key="1">
    <source>
        <dbReference type="ARBA" id="ARBA00009333"/>
    </source>
</evidence>
<comment type="caution">
    <text evidence="10">The sequence shown here is derived from an EMBL/GenBank/DDBJ whole genome shotgun (WGS) entry which is preliminary data.</text>
</comment>
<dbReference type="PRINTS" id="PR00368">
    <property type="entry name" value="FADPNR"/>
</dbReference>
<dbReference type="EC" id="1.8.1.9" evidence="7"/>
<keyword evidence="3 7" id="KW-0274">FAD</keyword>
<evidence type="ECO:0000256" key="3">
    <source>
        <dbReference type="ARBA" id="ARBA00022827"/>
    </source>
</evidence>
<comment type="cofactor">
    <cofactor evidence="8">
        <name>FAD</name>
        <dbReference type="ChEBI" id="CHEBI:57692"/>
    </cofactor>
    <text evidence="8">Binds 1 FAD per subunit.</text>
</comment>
<keyword evidence="6 7" id="KW-0676">Redox-active center</keyword>
<sequence length="314" mass="33657">MSDKHNKVLVIGSGPAGLTAAIYAARAELEPLVIEGMQPGGQLTITTEVENYPGFPDGIMGPELMQVTKAQAERFGTRFIFDEVSGVEIGDRPFKVITKSNGELTADALIIATGASAKLLGLPSESKLMGFGVSACATCDGFFFRDKELVVVGGGDTAIEEAVFLTKFASKVTVVHRRDELRASKIMQQRAFDNPKIHFEWNSNVTEILGTTDGGVTGVRLKDTVSGTEREFPTDGVFMAIGHRPNTDIFADKLDLDEVGYIQTVPGTTRTSVEGVWACGDAQDSVYRQAVTAAGTGCMAAIEAERWLTEQGTH</sequence>
<dbReference type="PANTHER" id="PTHR48105">
    <property type="entry name" value="THIOREDOXIN REDUCTASE 1-RELATED-RELATED"/>
    <property type="match status" value="1"/>
</dbReference>
<dbReference type="Gene3D" id="3.50.50.60">
    <property type="entry name" value="FAD/NAD(P)-binding domain"/>
    <property type="match status" value="2"/>
</dbReference>
<evidence type="ECO:0000256" key="6">
    <source>
        <dbReference type="ARBA" id="ARBA00023284"/>
    </source>
</evidence>
<keyword evidence="4 7" id="KW-0560">Oxidoreductase</keyword>
<gene>
    <name evidence="10" type="primary">trxB</name>
    <name evidence="10" type="ORF">IFJ97_02435</name>
</gene>
<keyword evidence="2 7" id="KW-0285">Flavoprotein</keyword>
<dbReference type="Proteomes" id="UP000598633">
    <property type="component" value="Unassembled WGS sequence"/>
</dbReference>
<dbReference type="GO" id="GO:0005737">
    <property type="term" value="C:cytoplasm"/>
    <property type="evidence" value="ECO:0007669"/>
    <property type="project" value="InterPro"/>
</dbReference>
<evidence type="ECO:0000256" key="4">
    <source>
        <dbReference type="ARBA" id="ARBA00023002"/>
    </source>
</evidence>
<dbReference type="InterPro" id="IPR050097">
    <property type="entry name" value="Ferredoxin-NADP_redctase_2"/>
</dbReference>
<dbReference type="InterPro" id="IPR036188">
    <property type="entry name" value="FAD/NAD-bd_sf"/>
</dbReference>
<dbReference type="Pfam" id="PF07992">
    <property type="entry name" value="Pyr_redox_2"/>
    <property type="match status" value="1"/>
</dbReference>
<organism evidence="10 11">
    <name type="scientific">Candidatus Sulfomarinibacter kjeldsenii</name>
    <dbReference type="NCBI Taxonomy" id="2885994"/>
    <lineage>
        <taxon>Bacteria</taxon>
        <taxon>Pseudomonadati</taxon>
        <taxon>Acidobacteriota</taxon>
        <taxon>Thermoanaerobaculia</taxon>
        <taxon>Thermoanaerobaculales</taxon>
        <taxon>Candidatus Sulfomarinibacteraceae</taxon>
        <taxon>Candidatus Sulfomarinibacter</taxon>
    </lineage>
</organism>
<evidence type="ECO:0000256" key="7">
    <source>
        <dbReference type="RuleBase" id="RU003880"/>
    </source>
</evidence>
<evidence type="ECO:0000256" key="8">
    <source>
        <dbReference type="RuleBase" id="RU003881"/>
    </source>
</evidence>
<dbReference type="InterPro" id="IPR023753">
    <property type="entry name" value="FAD/NAD-binding_dom"/>
</dbReference>
<proteinExistence type="inferred from homology"/>
<dbReference type="EMBL" id="JACXWA010000041">
    <property type="protein sequence ID" value="MBD3870200.1"/>
    <property type="molecule type" value="Genomic_DNA"/>
</dbReference>
<dbReference type="GO" id="GO:0019430">
    <property type="term" value="P:removal of superoxide radicals"/>
    <property type="evidence" value="ECO:0007669"/>
    <property type="project" value="UniProtKB-UniRule"/>
</dbReference>
<dbReference type="InterPro" id="IPR008255">
    <property type="entry name" value="Pyr_nucl-diS_OxRdtase_2_AS"/>
</dbReference>
<keyword evidence="5" id="KW-1015">Disulfide bond</keyword>
<keyword evidence="8" id="KW-0521">NADP</keyword>
<dbReference type="PROSITE" id="PS00573">
    <property type="entry name" value="PYRIDINE_REDOX_2"/>
    <property type="match status" value="1"/>
</dbReference>
<dbReference type="PRINTS" id="PR00469">
    <property type="entry name" value="PNDRDTASEII"/>
</dbReference>